<dbReference type="InterPro" id="IPR036136">
    <property type="entry name" value="Nit/Sulf_reduc_fer-like_dom_sf"/>
</dbReference>
<dbReference type="EC" id="1.14.13.83" evidence="9"/>
<evidence type="ECO:0000259" key="8">
    <source>
        <dbReference type="Pfam" id="PF03460"/>
    </source>
</evidence>
<comment type="caution">
    <text evidence="9">The sequence shown here is derived from an EMBL/GenBank/DDBJ whole genome shotgun (WGS) entry which is preliminary data.</text>
</comment>
<keyword evidence="2" id="KW-0349">Heme</keyword>
<evidence type="ECO:0000313" key="10">
    <source>
        <dbReference type="Proteomes" id="UP000729701"/>
    </source>
</evidence>
<evidence type="ECO:0000256" key="6">
    <source>
        <dbReference type="ARBA" id="ARBA00023014"/>
    </source>
</evidence>
<name>A0A951QH82_9CYAN</name>
<gene>
    <name evidence="9" type="primary">cobG</name>
    <name evidence="9" type="ORF">KME60_00810</name>
</gene>
<dbReference type="SUPFAM" id="SSF55124">
    <property type="entry name" value="Nitrite/Sulfite reductase N-terminal domain-like"/>
    <property type="match status" value="2"/>
</dbReference>
<dbReference type="PANTHER" id="PTHR32439:SF9">
    <property type="entry name" value="BLR3264 PROTEIN"/>
    <property type="match status" value="1"/>
</dbReference>
<evidence type="ECO:0000256" key="2">
    <source>
        <dbReference type="ARBA" id="ARBA00022617"/>
    </source>
</evidence>
<feature type="domain" description="Nitrite/Sulfite reductase ferredoxin-like" evidence="8">
    <location>
        <begin position="256"/>
        <end position="321"/>
    </location>
</feature>
<dbReference type="Proteomes" id="UP000729701">
    <property type="component" value="Unassembled WGS sequence"/>
</dbReference>
<keyword evidence="4 9" id="KW-0560">Oxidoreductase</keyword>
<dbReference type="SUPFAM" id="SSF56014">
    <property type="entry name" value="Nitrite and sulphite reductase 4Fe-4S domain-like"/>
    <property type="match status" value="2"/>
</dbReference>
<dbReference type="GO" id="GO:0051539">
    <property type="term" value="F:4 iron, 4 sulfur cluster binding"/>
    <property type="evidence" value="ECO:0007669"/>
    <property type="project" value="UniProtKB-KW"/>
</dbReference>
<dbReference type="NCBIfam" id="TIGR02435">
    <property type="entry name" value="CobG"/>
    <property type="match status" value="1"/>
</dbReference>
<dbReference type="GO" id="GO:0020037">
    <property type="term" value="F:heme binding"/>
    <property type="evidence" value="ECO:0007669"/>
    <property type="project" value="InterPro"/>
</dbReference>
<dbReference type="InterPro" id="IPR006066">
    <property type="entry name" value="NO2/SO3_Rdtase_FeS/sirohaem_BS"/>
</dbReference>
<dbReference type="PANTHER" id="PTHR32439">
    <property type="entry name" value="FERREDOXIN--NITRITE REDUCTASE, CHLOROPLASTIC"/>
    <property type="match status" value="1"/>
</dbReference>
<dbReference type="InterPro" id="IPR006067">
    <property type="entry name" value="NO2/SO3_Rdtase_4Fe4S_dom"/>
</dbReference>
<dbReference type="Pfam" id="PF03460">
    <property type="entry name" value="NIR_SIR_ferr"/>
    <property type="match status" value="2"/>
</dbReference>
<reference evidence="9" key="2">
    <citation type="journal article" date="2022" name="Microbiol. Resour. Announc.">
        <title>Metagenome Sequencing to Explore Phylogenomics of Terrestrial Cyanobacteria.</title>
        <authorList>
            <person name="Ward R.D."/>
            <person name="Stajich J.E."/>
            <person name="Johansen J.R."/>
            <person name="Huntemann M."/>
            <person name="Clum A."/>
            <person name="Foster B."/>
            <person name="Foster B."/>
            <person name="Roux S."/>
            <person name="Palaniappan K."/>
            <person name="Varghese N."/>
            <person name="Mukherjee S."/>
            <person name="Reddy T.B.K."/>
            <person name="Daum C."/>
            <person name="Copeland A."/>
            <person name="Chen I.A."/>
            <person name="Ivanova N.N."/>
            <person name="Kyrpides N.C."/>
            <person name="Shapiro N."/>
            <person name="Eloe-Fadrosh E.A."/>
            <person name="Pietrasiak N."/>
        </authorList>
    </citation>
    <scope>NUCLEOTIDE SEQUENCE</scope>
    <source>
        <strain evidence="9">GSE-NOS-MK-12-04C</strain>
    </source>
</reference>
<feature type="domain" description="Nitrite/Sulfite reductase ferredoxin-like" evidence="8">
    <location>
        <begin position="21"/>
        <end position="81"/>
    </location>
</feature>
<keyword evidence="6" id="KW-0411">Iron-sulfur</keyword>
<evidence type="ECO:0000313" key="9">
    <source>
        <dbReference type="EMBL" id="MBW4666002.1"/>
    </source>
</evidence>
<keyword evidence="1" id="KW-0004">4Fe-4S</keyword>
<evidence type="ECO:0000256" key="1">
    <source>
        <dbReference type="ARBA" id="ARBA00022485"/>
    </source>
</evidence>
<protein>
    <submittedName>
        <fullName evidence="9">Precorrin-3B synthase</fullName>
        <ecNumber evidence="9">1.14.13.83</ecNumber>
    </submittedName>
</protein>
<evidence type="ECO:0000256" key="4">
    <source>
        <dbReference type="ARBA" id="ARBA00023002"/>
    </source>
</evidence>
<reference evidence="9" key="1">
    <citation type="submission" date="2021-05" db="EMBL/GenBank/DDBJ databases">
        <authorList>
            <person name="Pietrasiak N."/>
            <person name="Ward R."/>
            <person name="Stajich J.E."/>
            <person name="Kurbessoian T."/>
        </authorList>
    </citation>
    <scope>NUCLEOTIDE SEQUENCE</scope>
    <source>
        <strain evidence="9">GSE-NOS-MK-12-04C</strain>
    </source>
</reference>
<dbReference type="GO" id="GO:0046872">
    <property type="term" value="F:metal ion binding"/>
    <property type="evidence" value="ECO:0007669"/>
    <property type="project" value="UniProtKB-KW"/>
</dbReference>
<dbReference type="Pfam" id="PF01077">
    <property type="entry name" value="NIR_SIR"/>
    <property type="match status" value="1"/>
</dbReference>
<evidence type="ECO:0000256" key="3">
    <source>
        <dbReference type="ARBA" id="ARBA00022723"/>
    </source>
</evidence>
<dbReference type="InterPro" id="IPR051329">
    <property type="entry name" value="NIR_SIR_4Fe-4S"/>
</dbReference>
<dbReference type="Gene3D" id="3.90.480.10">
    <property type="entry name" value="Sulfite Reductase Hemoprotein,Domain 2"/>
    <property type="match status" value="1"/>
</dbReference>
<dbReference type="InterPro" id="IPR012798">
    <property type="entry name" value="Cbl_synth_CobG-like"/>
</dbReference>
<dbReference type="Gene3D" id="3.30.413.10">
    <property type="entry name" value="Sulfite Reductase Hemoprotein, domain 1"/>
    <property type="match status" value="2"/>
</dbReference>
<dbReference type="InterPro" id="IPR005117">
    <property type="entry name" value="NiRdtase/SiRdtase_haem-b_fer"/>
</dbReference>
<sequence length="463" mass="50458">MLSLPQSPTCPGLFSPSSAADGMLIRIRTPGGIINSRQCYAIANLADDFAAGYVHITNRANLQVREIHKNLSIEVLNILQELGLGSRNLEVDPIRNIMSSPTAGIDSFELIDTRPFVRALDNYFQEHPELAALSPKFSVCFDGGGAVSVGDRLNDIRLLAVVDGGNTYLRLYLCAKDTGVLVKKEEAIALVAALADVYLSYTKQSDRPNYRRPRLKHLLEDWGIESYLKLVTGLTMQGAGSRGLGAGSGGLGMGIHPQRQPNLFYIGITLPLGRLESWQLRGLADLARNYGSETLRLTPWQNLLISDIPNRSIADIQDEISKLGLDCSGTSLYSALVACSGSIGCISSNTDTQTDALKLVAELNQKLSLKQPINIHFSGCEKSCAQHGGSDIALVGTKIQQGDRTVEGYDIYVGVGDSSFGRELYRGVTIVEVPRILERIIKLYQRQQLTGESFGEFANRCHI</sequence>
<keyword evidence="3" id="KW-0479">Metal-binding</keyword>
<feature type="domain" description="Nitrite/sulphite reductase 4Fe-4S" evidence="7">
    <location>
        <begin position="92"/>
        <end position="231"/>
    </location>
</feature>
<evidence type="ECO:0000256" key="5">
    <source>
        <dbReference type="ARBA" id="ARBA00023004"/>
    </source>
</evidence>
<dbReference type="EMBL" id="JAHHGZ010000001">
    <property type="protein sequence ID" value="MBW4666002.1"/>
    <property type="molecule type" value="Genomic_DNA"/>
</dbReference>
<evidence type="ECO:0000259" key="7">
    <source>
        <dbReference type="Pfam" id="PF01077"/>
    </source>
</evidence>
<proteinExistence type="predicted"/>
<dbReference type="AlphaFoldDB" id="A0A951QH82"/>
<keyword evidence="5" id="KW-0408">Iron</keyword>
<organism evidence="9 10">
    <name type="scientific">Cyanomargarita calcarea GSE-NOS-MK-12-04C</name>
    <dbReference type="NCBI Taxonomy" id="2839659"/>
    <lineage>
        <taxon>Bacteria</taxon>
        <taxon>Bacillati</taxon>
        <taxon>Cyanobacteriota</taxon>
        <taxon>Cyanophyceae</taxon>
        <taxon>Nostocales</taxon>
        <taxon>Cyanomargaritaceae</taxon>
        <taxon>Cyanomargarita</taxon>
    </lineage>
</organism>
<dbReference type="InterPro" id="IPR045854">
    <property type="entry name" value="NO2/SO3_Rdtase_4Fe4S_sf"/>
</dbReference>
<dbReference type="GO" id="GO:0043818">
    <property type="term" value="F:precorrin-3B synthase activity"/>
    <property type="evidence" value="ECO:0007669"/>
    <property type="project" value="UniProtKB-EC"/>
</dbReference>
<dbReference type="PROSITE" id="PS00365">
    <property type="entry name" value="NIR_SIR"/>
    <property type="match status" value="1"/>
</dbReference>
<accession>A0A951QH82</accession>